<dbReference type="AlphaFoldDB" id="A0A934QUP1"/>
<name>A0A934QUP1_9PSEU</name>
<accession>A0A934QUP1</accession>
<protein>
    <recommendedName>
        <fullName evidence="3">DUF1795 domain-containing protein</fullName>
    </recommendedName>
</protein>
<evidence type="ECO:0008006" key="3">
    <source>
        <dbReference type="Google" id="ProtNLM"/>
    </source>
</evidence>
<proteinExistence type="predicted"/>
<evidence type="ECO:0000313" key="2">
    <source>
        <dbReference type="Proteomes" id="UP000635245"/>
    </source>
</evidence>
<organism evidence="1 2">
    <name type="scientific">Prauserella cavernicola</name>
    <dbReference type="NCBI Taxonomy" id="2800127"/>
    <lineage>
        <taxon>Bacteria</taxon>
        <taxon>Bacillati</taxon>
        <taxon>Actinomycetota</taxon>
        <taxon>Actinomycetes</taxon>
        <taxon>Pseudonocardiales</taxon>
        <taxon>Pseudonocardiaceae</taxon>
        <taxon>Prauserella</taxon>
    </lineage>
</organism>
<dbReference type="EMBL" id="JAENJH010000005">
    <property type="protein sequence ID" value="MBK1786810.1"/>
    <property type="molecule type" value="Genomic_DNA"/>
</dbReference>
<dbReference type="Gene3D" id="3.40.1000.10">
    <property type="entry name" value="Mog1/PsbP, alpha/beta/alpha sandwich"/>
    <property type="match status" value="1"/>
</dbReference>
<reference evidence="1" key="1">
    <citation type="submission" date="2020-12" db="EMBL/GenBank/DDBJ databases">
        <title>Prauserella sp. ASG 168, a novel actinomycete isolated from cave rock.</title>
        <authorList>
            <person name="Suriyachadkun C."/>
        </authorList>
    </citation>
    <scope>NUCLEOTIDE SEQUENCE</scope>
    <source>
        <strain evidence="1">ASG 168</strain>
    </source>
</reference>
<evidence type="ECO:0000313" key="1">
    <source>
        <dbReference type="EMBL" id="MBK1786810.1"/>
    </source>
</evidence>
<keyword evidence="2" id="KW-1185">Reference proteome</keyword>
<gene>
    <name evidence="1" type="ORF">JHE00_21000</name>
</gene>
<sequence>MVATIPVPIEFSLPEGWQSVVPSSVSAGGAAFVALHPASRQGFTANITISGEIREVEVELAEIAAEAVERLRQESSSVQVGRRNEVGSTDNPGFTQAVRFAATVAGVPTQIVQLQVFIGMRDLHDDNRRVVLHVVFSGLPEQFARLVEDFQRFLSTIRPEKRTV</sequence>
<dbReference type="RefSeq" id="WP_200320725.1">
    <property type="nucleotide sequence ID" value="NZ_JAENJH010000005.1"/>
</dbReference>
<comment type="caution">
    <text evidence="1">The sequence shown here is derived from an EMBL/GenBank/DDBJ whole genome shotgun (WGS) entry which is preliminary data.</text>
</comment>
<dbReference type="Proteomes" id="UP000635245">
    <property type="component" value="Unassembled WGS sequence"/>
</dbReference>